<dbReference type="Proteomes" id="UP000199568">
    <property type="component" value="Unassembled WGS sequence"/>
</dbReference>
<proteinExistence type="predicted"/>
<sequence>MDCKNFDLNISSYVDDYLTQEEKQIFEKHMNECDLCKIKYDNFVFMIDAVNETDEIALPKNFTAELSKRLREDTPQKKKNLPKNWKLITAIAASMLVVVASATMLMNSSPLNTKSTSDQAAGESGRMHITMTEEADMAMDFGAAEAPRAARETENQAFLQDQEKVEIEAFTDDALGMETTITATERKIIQRGRMALEVENFDEVHDEVLKIVENANGYIQHREVYYYHQDRMNPEESLKNASMELRIPSQNFVSIFDRVKELGTVVEENTSGEDITDSYLDIDNQVTNLKVQEERLRDILQRAEKVEDLLQIENELNRIRTQINYLTGTLKNYDGLVSMATINLHIRQVKESNIAIQSIDEGLWSRAKSNFVHSINSIIKLFERGFIGLFGALPSLMLLAIIGSPIGYFAYKKWHKKI</sequence>
<dbReference type="Pfam" id="PF14257">
    <property type="entry name" value="DUF4349"/>
    <property type="match status" value="1"/>
</dbReference>
<protein>
    <recommendedName>
        <fullName evidence="3">DUF4349 domain-containing protein</fullName>
    </recommendedName>
</protein>
<evidence type="ECO:0000256" key="1">
    <source>
        <dbReference type="SAM" id="Coils"/>
    </source>
</evidence>
<dbReference type="OrthoDB" id="9808253at2"/>
<evidence type="ECO:0000259" key="3">
    <source>
        <dbReference type="Pfam" id="PF14257"/>
    </source>
</evidence>
<feature type="transmembrane region" description="Helical" evidence="2">
    <location>
        <begin position="87"/>
        <end position="106"/>
    </location>
</feature>
<accession>A0A1I0GXD2</accession>
<keyword evidence="1" id="KW-0175">Coiled coil</keyword>
<feature type="transmembrane region" description="Helical" evidence="2">
    <location>
        <begin position="386"/>
        <end position="411"/>
    </location>
</feature>
<dbReference type="InterPro" id="IPR025645">
    <property type="entry name" value="DUF4349"/>
</dbReference>
<dbReference type="EMBL" id="FOHU01000028">
    <property type="protein sequence ID" value="SET75914.1"/>
    <property type="molecule type" value="Genomic_DNA"/>
</dbReference>
<reference evidence="4 5" key="1">
    <citation type="submission" date="2016-10" db="EMBL/GenBank/DDBJ databases">
        <authorList>
            <person name="de Groot N.N."/>
        </authorList>
    </citation>
    <scope>NUCLEOTIDE SEQUENCE [LARGE SCALE GENOMIC DNA]</scope>
    <source>
        <strain evidence="4 5">DSM 18979</strain>
    </source>
</reference>
<keyword evidence="2" id="KW-0472">Membrane</keyword>
<keyword evidence="2" id="KW-1133">Transmembrane helix</keyword>
<dbReference type="STRING" id="426128.SAMN05660297_03406"/>
<dbReference type="AlphaFoldDB" id="A0A1I0GXD2"/>
<name>A0A1I0GXD2_9FIRM</name>
<gene>
    <name evidence="4" type="ORF">SAMN05660297_03406</name>
</gene>
<organism evidence="4 5">
    <name type="scientific">Natronincola peptidivorans</name>
    <dbReference type="NCBI Taxonomy" id="426128"/>
    <lineage>
        <taxon>Bacteria</taxon>
        <taxon>Bacillati</taxon>
        <taxon>Bacillota</taxon>
        <taxon>Clostridia</taxon>
        <taxon>Peptostreptococcales</taxon>
        <taxon>Natronincolaceae</taxon>
        <taxon>Natronincola</taxon>
    </lineage>
</organism>
<feature type="domain" description="DUF4349" evidence="3">
    <location>
        <begin position="186"/>
        <end position="403"/>
    </location>
</feature>
<evidence type="ECO:0000313" key="5">
    <source>
        <dbReference type="Proteomes" id="UP000199568"/>
    </source>
</evidence>
<feature type="coiled-coil region" evidence="1">
    <location>
        <begin position="286"/>
        <end position="322"/>
    </location>
</feature>
<dbReference type="RefSeq" id="WP_090446714.1">
    <property type="nucleotide sequence ID" value="NZ_FOHU01000028.1"/>
</dbReference>
<keyword evidence="5" id="KW-1185">Reference proteome</keyword>
<evidence type="ECO:0000256" key="2">
    <source>
        <dbReference type="SAM" id="Phobius"/>
    </source>
</evidence>
<evidence type="ECO:0000313" key="4">
    <source>
        <dbReference type="EMBL" id="SET75914.1"/>
    </source>
</evidence>
<keyword evidence="2" id="KW-0812">Transmembrane</keyword>